<feature type="chain" id="PRO_5013986586" description="Hydrophobin" evidence="6">
    <location>
        <begin position="22"/>
        <end position="132"/>
    </location>
</feature>
<dbReference type="Pfam" id="PF01185">
    <property type="entry name" value="Hydrophobin"/>
    <property type="match status" value="1"/>
</dbReference>
<name>A0A0D2P7E8_HYPSF</name>
<dbReference type="CDD" id="cd23507">
    <property type="entry name" value="hydrophobin_I"/>
    <property type="match status" value="1"/>
</dbReference>
<protein>
    <recommendedName>
        <fullName evidence="6">Hydrophobin</fullName>
    </recommendedName>
</protein>
<dbReference type="EMBL" id="KN817624">
    <property type="protein sequence ID" value="KJA16305.1"/>
    <property type="molecule type" value="Genomic_DNA"/>
</dbReference>
<evidence type="ECO:0000256" key="2">
    <source>
        <dbReference type="ARBA" id="ARBA00010446"/>
    </source>
</evidence>
<keyword evidence="8" id="KW-1185">Reference proteome</keyword>
<comment type="similarity">
    <text evidence="2 6">Belongs to the fungal hydrophobin family.</text>
</comment>
<dbReference type="GO" id="GO:0009277">
    <property type="term" value="C:fungal-type cell wall"/>
    <property type="evidence" value="ECO:0007669"/>
    <property type="project" value="InterPro"/>
</dbReference>
<dbReference type="SMART" id="SM00075">
    <property type="entry name" value="HYDRO"/>
    <property type="match status" value="1"/>
</dbReference>
<evidence type="ECO:0000256" key="3">
    <source>
        <dbReference type="ARBA" id="ARBA00022512"/>
    </source>
</evidence>
<keyword evidence="5 6" id="KW-1015">Disulfide bond</keyword>
<dbReference type="Proteomes" id="UP000054270">
    <property type="component" value="Unassembled WGS sequence"/>
</dbReference>
<evidence type="ECO:0000256" key="4">
    <source>
        <dbReference type="ARBA" id="ARBA00022525"/>
    </source>
</evidence>
<dbReference type="InterPro" id="IPR001338">
    <property type="entry name" value="Class_I_Hydrophobin"/>
</dbReference>
<evidence type="ECO:0000256" key="6">
    <source>
        <dbReference type="RuleBase" id="RU365009"/>
    </source>
</evidence>
<accession>A0A0D2P7E8</accession>
<proteinExistence type="inferred from homology"/>
<dbReference type="OrthoDB" id="2990358at2759"/>
<keyword evidence="4 6" id="KW-0964">Secreted</keyword>
<evidence type="ECO:0000313" key="7">
    <source>
        <dbReference type="EMBL" id="KJA16305.1"/>
    </source>
</evidence>
<feature type="signal peptide" evidence="6">
    <location>
        <begin position="1"/>
        <end position="21"/>
    </location>
</feature>
<evidence type="ECO:0000256" key="1">
    <source>
        <dbReference type="ARBA" id="ARBA00004191"/>
    </source>
</evidence>
<keyword evidence="6" id="KW-0732">Signal</keyword>
<keyword evidence="3 6" id="KW-0134">Cell wall</keyword>
<dbReference type="AlphaFoldDB" id="A0A0D2P7E8"/>
<reference evidence="8" key="1">
    <citation type="submission" date="2014-04" db="EMBL/GenBank/DDBJ databases">
        <title>Evolutionary Origins and Diversification of the Mycorrhizal Mutualists.</title>
        <authorList>
            <consortium name="DOE Joint Genome Institute"/>
            <consortium name="Mycorrhizal Genomics Consortium"/>
            <person name="Kohler A."/>
            <person name="Kuo A."/>
            <person name="Nagy L.G."/>
            <person name="Floudas D."/>
            <person name="Copeland A."/>
            <person name="Barry K.W."/>
            <person name="Cichocki N."/>
            <person name="Veneault-Fourrey C."/>
            <person name="LaButti K."/>
            <person name="Lindquist E.A."/>
            <person name="Lipzen A."/>
            <person name="Lundell T."/>
            <person name="Morin E."/>
            <person name="Murat C."/>
            <person name="Riley R."/>
            <person name="Ohm R."/>
            <person name="Sun H."/>
            <person name="Tunlid A."/>
            <person name="Henrissat B."/>
            <person name="Grigoriev I.V."/>
            <person name="Hibbett D.S."/>
            <person name="Martin F."/>
        </authorList>
    </citation>
    <scope>NUCLEOTIDE SEQUENCE [LARGE SCALE GENOMIC DNA]</scope>
    <source>
        <strain evidence="8">FD-334 SS-4</strain>
    </source>
</reference>
<gene>
    <name evidence="7" type="ORF">HYPSUDRAFT_47514</name>
</gene>
<comment type="subcellular location">
    <subcellularLocation>
        <location evidence="1 6">Secreted</location>
        <location evidence="1 6">Cell wall</location>
    </subcellularLocation>
</comment>
<sequence length="132" mass="13624">MYLVRAIVFLLTFAVCSLAAATPGPAISIREPASSESLERRQLGIAVPASSCATEILCCNSVTYASDPSTAQLLALLGINVAGSYPIGVSCTPIAFVGVGTGSCSAQPVCCWWGAQYGYLVAIDCTPIDLDE</sequence>
<organism evidence="7 8">
    <name type="scientific">Hypholoma sublateritium (strain FD-334 SS-4)</name>
    <dbReference type="NCBI Taxonomy" id="945553"/>
    <lineage>
        <taxon>Eukaryota</taxon>
        <taxon>Fungi</taxon>
        <taxon>Dikarya</taxon>
        <taxon>Basidiomycota</taxon>
        <taxon>Agaricomycotina</taxon>
        <taxon>Agaricomycetes</taxon>
        <taxon>Agaricomycetidae</taxon>
        <taxon>Agaricales</taxon>
        <taxon>Agaricineae</taxon>
        <taxon>Strophariaceae</taxon>
        <taxon>Hypholoma</taxon>
    </lineage>
</organism>
<evidence type="ECO:0000256" key="5">
    <source>
        <dbReference type="ARBA" id="ARBA00023157"/>
    </source>
</evidence>
<dbReference type="GO" id="GO:0005199">
    <property type="term" value="F:structural constituent of cell wall"/>
    <property type="evidence" value="ECO:0007669"/>
    <property type="project" value="InterPro"/>
</dbReference>
<evidence type="ECO:0000313" key="8">
    <source>
        <dbReference type="Proteomes" id="UP000054270"/>
    </source>
</evidence>